<dbReference type="Proteomes" id="UP000193922">
    <property type="component" value="Unassembled WGS sequence"/>
</dbReference>
<feature type="compositionally biased region" description="Polar residues" evidence="1">
    <location>
        <begin position="133"/>
        <end position="147"/>
    </location>
</feature>
<accession>A0A1Y1WCH6</accession>
<dbReference type="EMBL" id="MCFD01000004">
    <property type="protein sequence ID" value="ORX71240.1"/>
    <property type="molecule type" value="Genomic_DNA"/>
</dbReference>
<proteinExistence type="predicted"/>
<name>A0A1Y1WCH6_9FUNG</name>
<organism evidence="2 3">
    <name type="scientific">Linderina pennispora</name>
    <dbReference type="NCBI Taxonomy" id="61395"/>
    <lineage>
        <taxon>Eukaryota</taxon>
        <taxon>Fungi</taxon>
        <taxon>Fungi incertae sedis</taxon>
        <taxon>Zoopagomycota</taxon>
        <taxon>Kickxellomycotina</taxon>
        <taxon>Kickxellomycetes</taxon>
        <taxon>Kickxellales</taxon>
        <taxon>Kickxellaceae</taxon>
        <taxon>Linderina</taxon>
    </lineage>
</organism>
<feature type="region of interest" description="Disordered" evidence="1">
    <location>
        <begin position="75"/>
        <end position="147"/>
    </location>
</feature>
<evidence type="ECO:0000313" key="3">
    <source>
        <dbReference type="Proteomes" id="UP000193922"/>
    </source>
</evidence>
<protein>
    <submittedName>
        <fullName evidence="2">Uncharacterized protein</fullName>
    </submittedName>
</protein>
<keyword evidence="3" id="KW-1185">Reference proteome</keyword>
<feature type="region of interest" description="Disordered" evidence="1">
    <location>
        <begin position="1"/>
        <end position="55"/>
    </location>
</feature>
<reference evidence="2 3" key="1">
    <citation type="submission" date="2016-07" db="EMBL/GenBank/DDBJ databases">
        <title>Pervasive Adenine N6-methylation of Active Genes in Fungi.</title>
        <authorList>
            <consortium name="DOE Joint Genome Institute"/>
            <person name="Mondo S.J."/>
            <person name="Dannebaum R.O."/>
            <person name="Kuo R.C."/>
            <person name="Labutti K."/>
            <person name="Haridas S."/>
            <person name="Kuo A."/>
            <person name="Salamov A."/>
            <person name="Ahrendt S.R."/>
            <person name="Lipzen A."/>
            <person name="Sullivan W."/>
            <person name="Andreopoulos W.B."/>
            <person name="Clum A."/>
            <person name="Lindquist E."/>
            <person name="Daum C."/>
            <person name="Ramamoorthy G.K."/>
            <person name="Gryganskyi A."/>
            <person name="Culley D."/>
            <person name="Magnuson J.K."/>
            <person name="James T.Y."/>
            <person name="O'Malley M.A."/>
            <person name="Stajich J.E."/>
            <person name="Spatafora J.W."/>
            <person name="Visel A."/>
            <person name="Grigoriev I.V."/>
        </authorList>
    </citation>
    <scope>NUCLEOTIDE SEQUENCE [LARGE SCALE GENOMIC DNA]</scope>
    <source>
        <strain evidence="2 3">ATCC 12442</strain>
    </source>
</reference>
<feature type="compositionally biased region" description="Basic and acidic residues" evidence="1">
    <location>
        <begin position="75"/>
        <end position="85"/>
    </location>
</feature>
<dbReference type="AlphaFoldDB" id="A0A1Y1WCH6"/>
<comment type="caution">
    <text evidence="2">The sequence shown here is derived from an EMBL/GenBank/DDBJ whole genome shotgun (WGS) entry which is preliminary data.</text>
</comment>
<dbReference type="GeneID" id="63802082"/>
<gene>
    <name evidence="2" type="ORF">DL89DRAFT_256281</name>
</gene>
<evidence type="ECO:0000256" key="1">
    <source>
        <dbReference type="SAM" id="MobiDB-lite"/>
    </source>
</evidence>
<evidence type="ECO:0000313" key="2">
    <source>
        <dbReference type="EMBL" id="ORX71240.1"/>
    </source>
</evidence>
<feature type="compositionally biased region" description="Polar residues" evidence="1">
    <location>
        <begin position="8"/>
        <end position="29"/>
    </location>
</feature>
<sequence>MPDDAYGHQTQPAYSIHTEQPADNSPSDSEPNERVSSILDDIMTAHRPPESMDSIDYSYIYMRLRSIRDLTERARLEAEQRRQQEQDQQAAVTDQPPTARRSRAEHANIAGGQAAGELPRHLRRRATLERESAQSPTQQLSFSTFSA</sequence>
<dbReference type="RefSeq" id="XP_040744755.1">
    <property type="nucleotide sequence ID" value="XM_040885434.1"/>
</dbReference>